<accession>A0ABM0VYS9</accession>
<protein>
    <submittedName>
        <fullName evidence="3">Uncharacterized protein LOC104743891</fullName>
    </submittedName>
</protein>
<dbReference type="GeneID" id="104743891"/>
<reference evidence="2" key="1">
    <citation type="journal article" date="2014" name="Nat. Commun.">
        <title>The emerging biofuel crop Camelina sativa retains a highly undifferentiated hexaploid genome structure.</title>
        <authorList>
            <person name="Kagale S."/>
            <person name="Koh C."/>
            <person name="Nixon J."/>
            <person name="Bollina V."/>
            <person name="Clarke W.E."/>
            <person name="Tuteja R."/>
            <person name="Spillane C."/>
            <person name="Robinson S.J."/>
            <person name="Links M.G."/>
            <person name="Clarke C."/>
            <person name="Higgins E.E."/>
            <person name="Huebert T."/>
            <person name="Sharpe A.G."/>
            <person name="Parkin I.A."/>
        </authorList>
    </citation>
    <scope>NUCLEOTIDE SEQUENCE [LARGE SCALE GENOMIC DNA]</scope>
    <source>
        <strain evidence="2">cv. DH55</strain>
    </source>
</reference>
<dbReference type="Pfam" id="PF14223">
    <property type="entry name" value="Retrotran_gag_2"/>
    <property type="match status" value="1"/>
</dbReference>
<dbReference type="RefSeq" id="XP_010463228.1">
    <property type="nucleotide sequence ID" value="XM_010464926.1"/>
</dbReference>
<sequence>MANPCLSYPFPSNVHVMSSVPLKLNDSNYLLWKTQFEFLLSSQQLLGFVNGSVTPPPVTRTVTHDNTQTEESNPLYESWFCTDQLVRSWIFGTLFEEVLGSVHTLSTSHDVWLHLAESYYKSSLSREFSLRHSLHLLTKNDKSLATYCREFRRICDALSAIGKPVDESLKIFGFFNGLTRDYDPITTVIQSSLNKLSPPSFNDVVSEVEGFDTKLQSYKESNTAVSNIAIQAQQTNEVHYVGNQRGRGRLGNNRGRGGYTTRGRGFSQHQTTQNTSGSRPTCQICRRISYTALKCYNRFDNTYQSPYAQSFAALQVAYPVEESRLQTQVPQLM</sequence>
<feature type="compositionally biased region" description="Polar residues" evidence="1">
    <location>
        <begin position="267"/>
        <end position="279"/>
    </location>
</feature>
<name>A0ABM0VYS9_CAMSA</name>
<dbReference type="Proteomes" id="UP000694864">
    <property type="component" value="Chromosome 14"/>
</dbReference>
<feature type="region of interest" description="Disordered" evidence="1">
    <location>
        <begin position="243"/>
        <end position="279"/>
    </location>
</feature>
<dbReference type="PANTHER" id="PTHR47481">
    <property type="match status" value="1"/>
</dbReference>
<gene>
    <name evidence="3" type="primary">LOC104743891</name>
</gene>
<evidence type="ECO:0000256" key="1">
    <source>
        <dbReference type="SAM" id="MobiDB-lite"/>
    </source>
</evidence>
<evidence type="ECO:0000313" key="2">
    <source>
        <dbReference type="Proteomes" id="UP000694864"/>
    </source>
</evidence>
<organism evidence="2 3">
    <name type="scientific">Camelina sativa</name>
    <name type="common">False flax</name>
    <name type="synonym">Myagrum sativum</name>
    <dbReference type="NCBI Taxonomy" id="90675"/>
    <lineage>
        <taxon>Eukaryota</taxon>
        <taxon>Viridiplantae</taxon>
        <taxon>Streptophyta</taxon>
        <taxon>Embryophyta</taxon>
        <taxon>Tracheophyta</taxon>
        <taxon>Spermatophyta</taxon>
        <taxon>Magnoliopsida</taxon>
        <taxon>eudicotyledons</taxon>
        <taxon>Gunneridae</taxon>
        <taxon>Pentapetalae</taxon>
        <taxon>rosids</taxon>
        <taxon>malvids</taxon>
        <taxon>Brassicales</taxon>
        <taxon>Brassicaceae</taxon>
        <taxon>Camelineae</taxon>
        <taxon>Camelina</taxon>
    </lineage>
</organism>
<keyword evidence="2" id="KW-1185">Reference proteome</keyword>
<dbReference type="PANTHER" id="PTHR47481:SF10">
    <property type="entry name" value="COPIA-LIKE POLYPROTEIN_RETROTRANSPOSON"/>
    <property type="match status" value="1"/>
</dbReference>
<reference evidence="3" key="2">
    <citation type="submission" date="2025-08" db="UniProtKB">
        <authorList>
            <consortium name="RefSeq"/>
        </authorList>
    </citation>
    <scope>IDENTIFICATION</scope>
    <source>
        <tissue evidence="3">Leaf</tissue>
    </source>
</reference>
<evidence type="ECO:0000313" key="3">
    <source>
        <dbReference type="RefSeq" id="XP_010463228.1"/>
    </source>
</evidence>
<proteinExistence type="predicted"/>